<dbReference type="CDD" id="cd00130">
    <property type="entry name" value="PAS"/>
    <property type="match status" value="1"/>
</dbReference>
<dbReference type="OrthoDB" id="9782655at2"/>
<dbReference type="SUPFAM" id="SSF46894">
    <property type="entry name" value="C-terminal effector domain of the bipartite response regulators"/>
    <property type="match status" value="1"/>
</dbReference>
<keyword evidence="3" id="KW-0804">Transcription</keyword>
<name>A0A2V4NCM8_9RHOB</name>
<proteinExistence type="predicted"/>
<dbReference type="InterPro" id="IPR000014">
    <property type="entry name" value="PAS"/>
</dbReference>
<dbReference type="PRINTS" id="PR00038">
    <property type="entry name" value="HTHLUXR"/>
</dbReference>
<dbReference type="PANTHER" id="PTHR44688:SF16">
    <property type="entry name" value="DNA-BINDING TRANSCRIPTIONAL ACTIVATOR DEVR_DOSR"/>
    <property type="match status" value="1"/>
</dbReference>
<dbReference type="PROSITE" id="PS50043">
    <property type="entry name" value="HTH_LUXR_2"/>
    <property type="match status" value="1"/>
</dbReference>
<dbReference type="InterPro" id="IPR036388">
    <property type="entry name" value="WH-like_DNA-bd_sf"/>
</dbReference>
<sequence length="194" mass="22326">MIDTSTTDTSTPQKAAMLGFLESPVAQIVVRYRRIIEANKAVERLFGCPREELANRSVQRLYPTTADFNQIGERCEMRMRATGDSYYEDERFMQTFDQKIFWVRAKGMTLTPEDPFALMIWSFEKISHKSYRSVDISPREREVAHHLVNGSTSREIGEALGISHRTVEVHRARLMRKFNVKNTAALVSEIVHAV</sequence>
<dbReference type="NCBIfam" id="TIGR00229">
    <property type="entry name" value="sensory_box"/>
    <property type="match status" value="1"/>
</dbReference>
<dbReference type="InterPro" id="IPR000792">
    <property type="entry name" value="Tscrpt_reg_LuxR_C"/>
</dbReference>
<dbReference type="GO" id="GO:0006355">
    <property type="term" value="P:regulation of DNA-templated transcription"/>
    <property type="evidence" value="ECO:0007669"/>
    <property type="project" value="InterPro"/>
</dbReference>
<dbReference type="RefSeq" id="WP_110795623.1">
    <property type="nucleotide sequence ID" value="NZ_KZ826483.1"/>
</dbReference>
<comment type="caution">
    <text evidence="5">The sequence shown here is derived from an EMBL/GenBank/DDBJ whole genome shotgun (WGS) entry which is preliminary data.</text>
</comment>
<dbReference type="Pfam" id="PF00196">
    <property type="entry name" value="GerE"/>
    <property type="match status" value="1"/>
</dbReference>
<keyword evidence="1" id="KW-0805">Transcription regulation</keyword>
<evidence type="ECO:0000313" key="5">
    <source>
        <dbReference type="EMBL" id="PYC47973.1"/>
    </source>
</evidence>
<evidence type="ECO:0000256" key="1">
    <source>
        <dbReference type="ARBA" id="ARBA00023015"/>
    </source>
</evidence>
<dbReference type="InterPro" id="IPR016032">
    <property type="entry name" value="Sig_transdc_resp-reg_C-effctor"/>
</dbReference>
<protein>
    <submittedName>
        <fullName evidence="5">LuxR family transcriptional regulator</fullName>
    </submittedName>
</protein>
<dbReference type="CDD" id="cd06170">
    <property type="entry name" value="LuxR_C_like"/>
    <property type="match status" value="1"/>
</dbReference>
<dbReference type="Gene3D" id="3.30.450.20">
    <property type="entry name" value="PAS domain"/>
    <property type="match status" value="1"/>
</dbReference>
<accession>A0A2V4NCM8</accession>
<dbReference type="SUPFAM" id="SSF55785">
    <property type="entry name" value="PYP-like sensor domain (PAS domain)"/>
    <property type="match status" value="1"/>
</dbReference>
<dbReference type="EMBL" id="QFVT01000004">
    <property type="protein sequence ID" value="PYC47973.1"/>
    <property type="molecule type" value="Genomic_DNA"/>
</dbReference>
<evidence type="ECO:0000259" key="4">
    <source>
        <dbReference type="PROSITE" id="PS50043"/>
    </source>
</evidence>
<gene>
    <name evidence="5" type="ORF">DI396_07770</name>
</gene>
<dbReference type="PANTHER" id="PTHR44688">
    <property type="entry name" value="DNA-BINDING TRANSCRIPTIONAL ACTIVATOR DEVR_DOSR"/>
    <property type="match status" value="1"/>
</dbReference>
<dbReference type="Gene3D" id="1.10.10.10">
    <property type="entry name" value="Winged helix-like DNA-binding domain superfamily/Winged helix DNA-binding domain"/>
    <property type="match status" value="1"/>
</dbReference>
<dbReference type="Pfam" id="PF13426">
    <property type="entry name" value="PAS_9"/>
    <property type="match status" value="1"/>
</dbReference>
<evidence type="ECO:0000256" key="2">
    <source>
        <dbReference type="ARBA" id="ARBA00023125"/>
    </source>
</evidence>
<reference evidence="5 6" key="1">
    <citation type="submission" date="2018-05" db="EMBL/GenBank/DDBJ databases">
        <title>Oceanovita maritima gen. nov., sp. nov., a marine bacterium in the family Rhodobacteraceae isolated from surface seawater of Lundu port Xiamen, China.</title>
        <authorList>
            <person name="Hetharua B.H."/>
            <person name="Min D."/>
            <person name="Liao H."/>
            <person name="Tian Y."/>
        </authorList>
    </citation>
    <scope>NUCLEOTIDE SEQUENCE [LARGE SCALE GENOMIC DNA]</scope>
    <source>
        <strain evidence="5 6">FSX-11</strain>
    </source>
</reference>
<evidence type="ECO:0000313" key="6">
    <source>
        <dbReference type="Proteomes" id="UP000248012"/>
    </source>
</evidence>
<feature type="domain" description="HTH luxR-type" evidence="4">
    <location>
        <begin position="129"/>
        <end position="194"/>
    </location>
</feature>
<keyword evidence="6" id="KW-1185">Reference proteome</keyword>
<dbReference type="PROSITE" id="PS00622">
    <property type="entry name" value="HTH_LUXR_1"/>
    <property type="match status" value="1"/>
</dbReference>
<dbReference type="Proteomes" id="UP000248012">
    <property type="component" value="Unassembled WGS sequence"/>
</dbReference>
<organism evidence="5 6">
    <name type="scientific">Litorivita pollutaquae</name>
    <dbReference type="NCBI Taxonomy" id="2200892"/>
    <lineage>
        <taxon>Bacteria</taxon>
        <taxon>Pseudomonadati</taxon>
        <taxon>Pseudomonadota</taxon>
        <taxon>Alphaproteobacteria</taxon>
        <taxon>Rhodobacterales</taxon>
        <taxon>Paracoccaceae</taxon>
        <taxon>Litorivita</taxon>
    </lineage>
</organism>
<dbReference type="GO" id="GO:0003677">
    <property type="term" value="F:DNA binding"/>
    <property type="evidence" value="ECO:0007669"/>
    <property type="project" value="UniProtKB-KW"/>
</dbReference>
<dbReference type="InterPro" id="IPR035965">
    <property type="entry name" value="PAS-like_dom_sf"/>
</dbReference>
<keyword evidence="2" id="KW-0238">DNA-binding</keyword>
<dbReference type="SMART" id="SM00421">
    <property type="entry name" value="HTH_LUXR"/>
    <property type="match status" value="1"/>
</dbReference>
<dbReference type="AlphaFoldDB" id="A0A2V4NCM8"/>
<evidence type="ECO:0000256" key="3">
    <source>
        <dbReference type="ARBA" id="ARBA00023163"/>
    </source>
</evidence>